<dbReference type="Gene3D" id="3.40.630.30">
    <property type="match status" value="1"/>
</dbReference>
<reference evidence="1 2" key="1">
    <citation type="journal article" date="2019" name="Int. J. Syst. Evol. Microbiol.">
        <title>Capsulimonas corticalis gen. nov., sp. nov., an aerobic capsulated bacterium, of a novel bacterial order, Capsulimonadales ord. nov., of the class Armatimonadia of the phylum Armatimonadetes.</title>
        <authorList>
            <person name="Li J."/>
            <person name="Kudo C."/>
            <person name="Tonouchi A."/>
        </authorList>
    </citation>
    <scope>NUCLEOTIDE SEQUENCE [LARGE SCALE GENOMIC DNA]</scope>
    <source>
        <strain evidence="1 2">AX-7</strain>
    </source>
</reference>
<dbReference type="OrthoDB" id="156739at2"/>
<keyword evidence="2" id="KW-1185">Reference proteome</keyword>
<dbReference type="Proteomes" id="UP000287394">
    <property type="component" value="Chromosome"/>
</dbReference>
<accession>A0A402D0Q5</accession>
<dbReference type="InterPro" id="IPR050276">
    <property type="entry name" value="MshD_Acetyltransferase"/>
</dbReference>
<gene>
    <name evidence="1" type="ORF">CCAX7_56350</name>
</gene>
<proteinExistence type="predicted"/>
<dbReference type="PANTHER" id="PTHR43617">
    <property type="entry name" value="L-AMINO ACID N-ACETYLTRANSFERASE"/>
    <property type="match status" value="1"/>
</dbReference>
<dbReference type="EMBL" id="AP025739">
    <property type="protein sequence ID" value="BDI33584.1"/>
    <property type="molecule type" value="Genomic_DNA"/>
</dbReference>
<dbReference type="KEGG" id="ccot:CCAX7_56350"/>
<dbReference type="AlphaFoldDB" id="A0A402D0Q5"/>
<protein>
    <submittedName>
        <fullName evidence="1">N-acetyltransferase GCN5</fullName>
    </submittedName>
</protein>
<dbReference type="RefSeq" id="WP_119323085.1">
    <property type="nucleotide sequence ID" value="NZ_AP025739.1"/>
</dbReference>
<dbReference type="GO" id="GO:0008999">
    <property type="term" value="F:protein-N-terminal-alanine acetyltransferase activity"/>
    <property type="evidence" value="ECO:0007669"/>
    <property type="project" value="TreeGrafter"/>
</dbReference>
<evidence type="ECO:0000313" key="2">
    <source>
        <dbReference type="Proteomes" id="UP000287394"/>
    </source>
</evidence>
<dbReference type="Pfam" id="PF00583">
    <property type="entry name" value="Acetyltransf_1"/>
    <property type="match status" value="1"/>
</dbReference>
<dbReference type="PANTHER" id="PTHR43617:SF31">
    <property type="entry name" value="MYCOTHIOL ACETYLTRANSFERASE"/>
    <property type="match status" value="1"/>
</dbReference>
<dbReference type="InterPro" id="IPR016181">
    <property type="entry name" value="Acyl_CoA_acyltransferase"/>
</dbReference>
<name>A0A402D0Q5_9BACT</name>
<dbReference type="PROSITE" id="PS51186">
    <property type="entry name" value="GNAT"/>
    <property type="match status" value="1"/>
</dbReference>
<dbReference type="SUPFAM" id="SSF55729">
    <property type="entry name" value="Acyl-CoA N-acyltransferases (Nat)"/>
    <property type="match status" value="1"/>
</dbReference>
<sequence length="163" mass="18949">MITSPQVEMRPATPEDDEFLYTVYASTREQELLAAPWDNEQKASFLRMQFQAQHTYYHAQFPDARYDVLIRDGEAIGRLYTDRRKDELKILDIALLPQHCGKGVGTQLIRMFMDEATALGLPVRLHVETFNRAQRLYARLGFTQVQNDGIYILMEWNPTNGHQ</sequence>
<dbReference type="InterPro" id="IPR000182">
    <property type="entry name" value="GNAT_dom"/>
</dbReference>
<organism evidence="1 2">
    <name type="scientific">Capsulimonas corticalis</name>
    <dbReference type="NCBI Taxonomy" id="2219043"/>
    <lineage>
        <taxon>Bacteria</taxon>
        <taxon>Bacillati</taxon>
        <taxon>Armatimonadota</taxon>
        <taxon>Armatimonadia</taxon>
        <taxon>Capsulimonadales</taxon>
        <taxon>Capsulimonadaceae</taxon>
        <taxon>Capsulimonas</taxon>
    </lineage>
</organism>
<evidence type="ECO:0000313" key="1">
    <source>
        <dbReference type="EMBL" id="BDI33584.1"/>
    </source>
</evidence>
<dbReference type="CDD" id="cd04301">
    <property type="entry name" value="NAT_SF"/>
    <property type="match status" value="1"/>
</dbReference>